<dbReference type="AlphaFoldDB" id="A0A2U2PG57"/>
<dbReference type="PANTHER" id="PTHR43133">
    <property type="entry name" value="RNA POLYMERASE ECF-TYPE SIGMA FACTO"/>
    <property type="match status" value="1"/>
</dbReference>
<dbReference type="InterPro" id="IPR013249">
    <property type="entry name" value="RNA_pol_sigma70_r4_t2"/>
</dbReference>
<comment type="similarity">
    <text evidence="1">Belongs to the sigma-70 factor family. ECF subfamily.</text>
</comment>
<protein>
    <submittedName>
        <fullName evidence="6">RNA polymerase sigma-70 factor</fullName>
    </submittedName>
</protein>
<dbReference type="InterPro" id="IPR036388">
    <property type="entry name" value="WH-like_DNA-bd_sf"/>
</dbReference>
<organism evidence="6 7">
    <name type="scientific">Pararcticibacter amylolyticus</name>
    <dbReference type="NCBI Taxonomy" id="2173175"/>
    <lineage>
        <taxon>Bacteria</taxon>
        <taxon>Pseudomonadati</taxon>
        <taxon>Bacteroidota</taxon>
        <taxon>Sphingobacteriia</taxon>
        <taxon>Sphingobacteriales</taxon>
        <taxon>Sphingobacteriaceae</taxon>
        <taxon>Pararcticibacter</taxon>
    </lineage>
</organism>
<dbReference type="Gene3D" id="1.10.10.10">
    <property type="entry name" value="Winged helix-like DNA-binding domain superfamily/Winged helix DNA-binding domain"/>
    <property type="match status" value="1"/>
</dbReference>
<dbReference type="Pfam" id="PF08281">
    <property type="entry name" value="Sigma70_r4_2"/>
    <property type="match status" value="1"/>
</dbReference>
<dbReference type="PANTHER" id="PTHR43133:SF46">
    <property type="entry name" value="RNA POLYMERASE SIGMA-70 FACTOR ECF SUBFAMILY"/>
    <property type="match status" value="1"/>
</dbReference>
<name>A0A2U2PG57_9SPHI</name>
<dbReference type="GO" id="GO:0016987">
    <property type="term" value="F:sigma factor activity"/>
    <property type="evidence" value="ECO:0007669"/>
    <property type="project" value="UniProtKB-KW"/>
</dbReference>
<dbReference type="Pfam" id="PF04542">
    <property type="entry name" value="Sigma70_r2"/>
    <property type="match status" value="1"/>
</dbReference>
<reference evidence="6 7" key="1">
    <citation type="submission" date="2018-04" db="EMBL/GenBank/DDBJ databases">
        <title>Pedobacter chongqingensis sp. nov., isolated from a rottenly hemp rope.</title>
        <authorList>
            <person name="Cai Y."/>
        </authorList>
    </citation>
    <scope>NUCLEOTIDE SEQUENCE [LARGE SCALE GENOMIC DNA]</scope>
    <source>
        <strain evidence="6 7">FJ4-8</strain>
    </source>
</reference>
<comment type="caution">
    <text evidence="6">The sequence shown here is derived from an EMBL/GenBank/DDBJ whole genome shotgun (WGS) entry which is preliminary data.</text>
</comment>
<dbReference type="GO" id="GO:0003677">
    <property type="term" value="F:DNA binding"/>
    <property type="evidence" value="ECO:0007669"/>
    <property type="project" value="InterPro"/>
</dbReference>
<keyword evidence="2" id="KW-0805">Transcription regulation</keyword>
<gene>
    <name evidence="6" type="ORF">DDR33_13030</name>
</gene>
<dbReference type="InterPro" id="IPR013324">
    <property type="entry name" value="RNA_pol_sigma_r3/r4-like"/>
</dbReference>
<dbReference type="NCBIfam" id="TIGR02985">
    <property type="entry name" value="Sig70_bacteroi1"/>
    <property type="match status" value="1"/>
</dbReference>
<dbReference type="InterPro" id="IPR007627">
    <property type="entry name" value="RNA_pol_sigma70_r2"/>
</dbReference>
<evidence type="ECO:0000313" key="7">
    <source>
        <dbReference type="Proteomes" id="UP000245647"/>
    </source>
</evidence>
<dbReference type="PROSITE" id="PS00622">
    <property type="entry name" value="HTH_LUXR_1"/>
    <property type="match status" value="1"/>
</dbReference>
<evidence type="ECO:0000259" key="5">
    <source>
        <dbReference type="PROSITE" id="PS00622"/>
    </source>
</evidence>
<proteinExistence type="inferred from homology"/>
<dbReference type="InterPro" id="IPR039425">
    <property type="entry name" value="RNA_pol_sigma-70-like"/>
</dbReference>
<dbReference type="Proteomes" id="UP000245647">
    <property type="component" value="Unassembled WGS sequence"/>
</dbReference>
<keyword evidence="4" id="KW-0804">Transcription</keyword>
<keyword evidence="7" id="KW-1185">Reference proteome</keyword>
<dbReference type="InterPro" id="IPR014284">
    <property type="entry name" value="RNA_pol_sigma-70_dom"/>
</dbReference>
<evidence type="ECO:0000256" key="2">
    <source>
        <dbReference type="ARBA" id="ARBA00023015"/>
    </source>
</evidence>
<evidence type="ECO:0000256" key="1">
    <source>
        <dbReference type="ARBA" id="ARBA00010641"/>
    </source>
</evidence>
<sequence>MLKRIHLKKIYNIQELWLRIVEKSDEKAFEELFYALNSRLIKFGLFYVHQKEVAEEIVSDVFVKVWTQRQDLKHVRKAETYLFISVKNLALNHIKKFSSIHIVALEDSTLHLVDTHCPDVEMEKRELIFKLNQAIDSLPRQCRIIFRLVKDDGMKYKDVALILGISQRTVQTQLFRAMKKLNLIMLPYIKSDLLSPNTHILLSIAFFVLLSLVF</sequence>
<dbReference type="InterPro" id="IPR000792">
    <property type="entry name" value="Tscrpt_reg_LuxR_C"/>
</dbReference>
<dbReference type="SUPFAM" id="SSF88659">
    <property type="entry name" value="Sigma3 and sigma4 domains of RNA polymerase sigma factors"/>
    <property type="match status" value="1"/>
</dbReference>
<feature type="domain" description="HTH luxR-type" evidence="5">
    <location>
        <begin position="153"/>
        <end position="180"/>
    </location>
</feature>
<evidence type="ECO:0000256" key="3">
    <source>
        <dbReference type="ARBA" id="ARBA00023082"/>
    </source>
</evidence>
<dbReference type="InterPro" id="IPR013325">
    <property type="entry name" value="RNA_pol_sigma_r2"/>
</dbReference>
<dbReference type="EMBL" id="QEAS01000010">
    <property type="protein sequence ID" value="PWG80119.1"/>
    <property type="molecule type" value="Genomic_DNA"/>
</dbReference>
<evidence type="ECO:0000256" key="4">
    <source>
        <dbReference type="ARBA" id="ARBA00023163"/>
    </source>
</evidence>
<dbReference type="Gene3D" id="1.10.1740.10">
    <property type="match status" value="1"/>
</dbReference>
<dbReference type="GO" id="GO:0006352">
    <property type="term" value="P:DNA-templated transcription initiation"/>
    <property type="evidence" value="ECO:0007669"/>
    <property type="project" value="InterPro"/>
</dbReference>
<dbReference type="InterPro" id="IPR014327">
    <property type="entry name" value="RNA_pol_sigma70_bacteroid"/>
</dbReference>
<keyword evidence="3" id="KW-0731">Sigma factor</keyword>
<dbReference type="CDD" id="cd06171">
    <property type="entry name" value="Sigma70_r4"/>
    <property type="match status" value="1"/>
</dbReference>
<dbReference type="NCBIfam" id="TIGR02937">
    <property type="entry name" value="sigma70-ECF"/>
    <property type="match status" value="1"/>
</dbReference>
<dbReference type="SUPFAM" id="SSF88946">
    <property type="entry name" value="Sigma2 domain of RNA polymerase sigma factors"/>
    <property type="match status" value="1"/>
</dbReference>
<accession>A0A2U2PG57</accession>
<evidence type="ECO:0000313" key="6">
    <source>
        <dbReference type="EMBL" id="PWG80119.1"/>
    </source>
</evidence>